<dbReference type="Proteomes" id="UP000194204">
    <property type="component" value="Unassembled WGS sequence"/>
</dbReference>
<reference evidence="1 2" key="1">
    <citation type="submission" date="2017-01" db="EMBL/GenBank/DDBJ databases">
        <title>Deconstructing symbiosis and pathogenesis requirements using a combined genomic-metabolomic approach.</title>
        <authorList>
            <person name="Tobias N.J."/>
            <person name="Wolff H."/>
            <person name="Djahanschiri B."/>
            <person name="Ebersberger I."/>
            <person name="Bode H.B."/>
        </authorList>
    </citation>
    <scope>NUCLEOTIDE SEQUENCE [LARGE SCALE GENOMIC DNA]</scope>
    <source>
        <strain evidence="1 2">DSM 4764</strain>
    </source>
</reference>
<evidence type="ECO:0000313" key="1">
    <source>
        <dbReference type="EMBL" id="OTA14263.1"/>
    </source>
</evidence>
<organism evidence="1 2">
    <name type="scientific">Xenorhabdus beddingii</name>
    <dbReference type="NCBI Taxonomy" id="40578"/>
    <lineage>
        <taxon>Bacteria</taxon>
        <taxon>Pseudomonadati</taxon>
        <taxon>Pseudomonadota</taxon>
        <taxon>Gammaproteobacteria</taxon>
        <taxon>Enterobacterales</taxon>
        <taxon>Morganellaceae</taxon>
        <taxon>Xenorhabdus</taxon>
    </lineage>
</organism>
<dbReference type="RefSeq" id="WP_086114281.1">
    <property type="nucleotide sequence ID" value="NZ_CAWNHF010000198.1"/>
</dbReference>
<comment type="caution">
    <text evidence="1">The sequence shown here is derived from an EMBL/GenBank/DDBJ whole genome shotgun (WGS) entry which is preliminary data.</text>
</comment>
<name>A0A1Y2S983_9GAMM</name>
<evidence type="ECO:0000313" key="2">
    <source>
        <dbReference type="Proteomes" id="UP000194204"/>
    </source>
</evidence>
<protein>
    <submittedName>
        <fullName evidence="1">Rha family transcriptional regulator</fullName>
    </submittedName>
</protein>
<dbReference type="AlphaFoldDB" id="A0A1Y2S983"/>
<proteinExistence type="predicted"/>
<keyword evidence="2" id="KW-1185">Reference proteome</keyword>
<sequence>MKLVKTKKSNLPVTEAPTMTSLEMVDYINADRKAKAEAEGLTFPCKKYKKLRHSDFTKKVPKVLGEGYAKNFSHPIKNQQNGEIYPGYKFPKREACLMAMSYSYELQAQVFDHMTELEGSKDINLMDLSGLTDLTIRQMQDRVAQAEKFSFAEHGQKGSNLMTLRKKEKKAIKKAEQLVKDLIQFKLCDLGDFPDGEEPA</sequence>
<gene>
    <name evidence="1" type="ORF">Xbed_03703</name>
</gene>
<dbReference type="STRING" id="40578.Xbed_03703"/>
<dbReference type="EMBL" id="MUBK01000088">
    <property type="protein sequence ID" value="OTA14263.1"/>
    <property type="molecule type" value="Genomic_DNA"/>
</dbReference>
<dbReference type="OrthoDB" id="79831at2"/>
<accession>A0A1Y2S983</accession>